<sequence>MFIQNLPIEIVQLIIRDLPKRDALKCMRVCKAWHEPAAAAFYNELVVNPSNIPKLSMILNQRVQFPELERWTKLLTIQHDDDYVSSEYGDDTDYDSEAEAVQCTLSSETFFNLLSKLPHLKTLNLVNSSQTQHYLELIAQADMELPQFEAILPGPLSEHESYDYSEKYKHIVNEEKTMREDTSLDSDVSCVEILNACPTLESFSLKRQCQVPDSVFNKKCNRKLTKLKSLNLEIPQLSSACVKYLTRCTISDNLEKLNITLSSDDIVSWINREDEDVLLDFARKLSFVKVVWLDSFNDYSGVNTLIPIPTVDMTKFYSVMNAINGKRRVEYHGSFSDTLYGSTLITMMDNKNFSSFDIISGCLEENKLGWLVPDTSISVTGPEILNHVCFEVEQSKEPFGLHLLKFMMANCPNIKTGCIKTGWSKIATLRSTLKLEAKGSTFGMTLTGPFPDSKIFGSISTYVPRMKYLKIERPCENRNNEDDSKFCLDLAALSDMKKVFIIIDFEGRKVKGMFCAVFKFPGNDTVHCYSVCYNPGEAYTQKLDMLPEASCDNYYGTSARKVVIQCNGLKQVKVRVTPQYVYSDKSKWVTRLQLSFVISK</sequence>
<dbReference type="InterPro" id="IPR036047">
    <property type="entry name" value="F-box-like_dom_sf"/>
</dbReference>
<dbReference type="InterPro" id="IPR001810">
    <property type="entry name" value="F-box_dom"/>
</dbReference>
<evidence type="ECO:0000313" key="2">
    <source>
        <dbReference type="EMBL" id="KAG2203957.1"/>
    </source>
</evidence>
<proteinExistence type="predicted"/>
<feature type="domain" description="F-box" evidence="1">
    <location>
        <begin position="1"/>
        <end position="45"/>
    </location>
</feature>
<dbReference type="PROSITE" id="PS50181">
    <property type="entry name" value="FBOX"/>
    <property type="match status" value="1"/>
</dbReference>
<dbReference type="CDD" id="cd09917">
    <property type="entry name" value="F-box_SF"/>
    <property type="match status" value="1"/>
</dbReference>
<dbReference type="SUPFAM" id="SSF81383">
    <property type="entry name" value="F-box domain"/>
    <property type="match status" value="1"/>
</dbReference>
<dbReference type="EMBL" id="JAEPRD010000048">
    <property type="protein sequence ID" value="KAG2203957.1"/>
    <property type="molecule type" value="Genomic_DNA"/>
</dbReference>
<comment type="caution">
    <text evidence="2">The sequence shown here is derived from an EMBL/GenBank/DDBJ whole genome shotgun (WGS) entry which is preliminary data.</text>
</comment>
<evidence type="ECO:0000313" key="3">
    <source>
        <dbReference type="Proteomes" id="UP000603453"/>
    </source>
</evidence>
<dbReference type="SUPFAM" id="SSF52047">
    <property type="entry name" value="RNI-like"/>
    <property type="match status" value="1"/>
</dbReference>
<keyword evidence="3" id="KW-1185">Reference proteome</keyword>
<gene>
    <name evidence="2" type="ORF">INT47_007540</name>
</gene>
<reference evidence="2" key="1">
    <citation type="submission" date="2020-12" db="EMBL/GenBank/DDBJ databases">
        <title>Metabolic potential, ecology and presence of endohyphal bacteria is reflected in genomic diversity of Mucoromycotina.</title>
        <authorList>
            <person name="Muszewska A."/>
            <person name="Okrasinska A."/>
            <person name="Steczkiewicz K."/>
            <person name="Drgas O."/>
            <person name="Orlowska M."/>
            <person name="Perlinska-Lenart U."/>
            <person name="Aleksandrzak-Piekarczyk T."/>
            <person name="Szatraj K."/>
            <person name="Zielenkiewicz U."/>
            <person name="Pilsyk S."/>
            <person name="Malc E."/>
            <person name="Mieczkowski P."/>
            <person name="Kruszewska J.S."/>
            <person name="Biernat P."/>
            <person name="Pawlowska J."/>
        </authorList>
    </citation>
    <scope>NUCLEOTIDE SEQUENCE</scope>
    <source>
        <strain evidence="2">WA0000017839</strain>
    </source>
</reference>
<accession>A0A8H7R3T7</accession>
<dbReference type="Gene3D" id="3.80.10.10">
    <property type="entry name" value="Ribonuclease Inhibitor"/>
    <property type="match status" value="2"/>
</dbReference>
<dbReference type="InterPro" id="IPR032675">
    <property type="entry name" value="LRR_dom_sf"/>
</dbReference>
<name>A0A8H7R3T7_9FUNG</name>
<dbReference type="AlphaFoldDB" id="A0A8H7R3T7"/>
<protein>
    <recommendedName>
        <fullName evidence="1">F-box domain-containing protein</fullName>
    </recommendedName>
</protein>
<dbReference type="Proteomes" id="UP000603453">
    <property type="component" value="Unassembled WGS sequence"/>
</dbReference>
<evidence type="ECO:0000259" key="1">
    <source>
        <dbReference type="PROSITE" id="PS50181"/>
    </source>
</evidence>
<dbReference type="Pfam" id="PF12937">
    <property type="entry name" value="F-box-like"/>
    <property type="match status" value="1"/>
</dbReference>
<organism evidence="2 3">
    <name type="scientific">Mucor saturninus</name>
    <dbReference type="NCBI Taxonomy" id="64648"/>
    <lineage>
        <taxon>Eukaryota</taxon>
        <taxon>Fungi</taxon>
        <taxon>Fungi incertae sedis</taxon>
        <taxon>Mucoromycota</taxon>
        <taxon>Mucoromycotina</taxon>
        <taxon>Mucoromycetes</taxon>
        <taxon>Mucorales</taxon>
        <taxon>Mucorineae</taxon>
        <taxon>Mucoraceae</taxon>
        <taxon>Mucor</taxon>
    </lineage>
</organism>